<reference evidence="5" key="1">
    <citation type="submission" date="2025-08" db="UniProtKB">
        <authorList>
            <consortium name="RefSeq"/>
        </authorList>
    </citation>
    <scope>IDENTIFICATION</scope>
    <source>
        <strain evidence="5">J_2021</strain>
        <tissue evidence="5">Erythrocytes</tissue>
    </source>
</reference>
<sequence length="415" mass="46766">MSRNVSVGFLYVCIYILLQEEQAWGCNLTSVNFHTTLEWQMEESDCDIQLYNGFNWNSISEVPVCKDGSCKVNLSWQTLDIYNTYQAKVQCPPGSMRLTCTTPTLQPYKDVIPGPPLLNVSLEDGKLHMCVSLPLAPGITPNSPPQPIQSIKRKLQDLILTVTTGKHTYCNELIKLTNESHCMDCKDLLPDAEYCATADFYYYPENSATKCFISRDLHRQTFAVKVASLIVISVIVFLLWISKILVSTQKPKVLEFPHHFPHTLLLIQNPVIIDSLSLMPLKWDKGPSKSTFVRYERNGFLEPLDLVSEEEADDTWGSSRESSECSVTSSTASEEETAQSFTPIPEEWSSLPNINLNSILVMDKERNLEGLLADGKPGETEKDDESVAESSELGDSDEEENCEKQLQHFSGYVRR</sequence>
<dbReference type="KEGG" id="xla:108698278"/>
<feature type="chain" id="PRO_5043736059" evidence="3">
    <location>
        <begin position="26"/>
        <end position="415"/>
    </location>
</feature>
<dbReference type="Bgee" id="108698278">
    <property type="expression patterns" value="Expressed in lung and 19 other cell types or tissues"/>
</dbReference>
<feature type="region of interest" description="Disordered" evidence="1">
    <location>
        <begin position="311"/>
        <end position="345"/>
    </location>
</feature>
<dbReference type="GO" id="GO:0004896">
    <property type="term" value="F:cytokine receptor activity"/>
    <property type="evidence" value="ECO:0007669"/>
    <property type="project" value="TreeGrafter"/>
</dbReference>
<protein>
    <submittedName>
        <fullName evidence="5">Uncharacterized protein LOC108698278</fullName>
    </submittedName>
</protein>
<dbReference type="GeneID" id="108698278"/>
<evidence type="ECO:0000313" key="4">
    <source>
        <dbReference type="Proteomes" id="UP000186698"/>
    </source>
</evidence>
<feature type="signal peptide" evidence="3">
    <location>
        <begin position="1"/>
        <end position="25"/>
    </location>
</feature>
<evidence type="ECO:0000256" key="2">
    <source>
        <dbReference type="SAM" id="Phobius"/>
    </source>
</evidence>
<feature type="transmembrane region" description="Helical" evidence="2">
    <location>
        <begin position="222"/>
        <end position="242"/>
    </location>
</feature>
<gene>
    <name evidence="5" type="primary">LOC108698278</name>
</gene>
<dbReference type="Gene3D" id="2.60.40.10">
    <property type="entry name" value="Immunoglobulins"/>
    <property type="match status" value="1"/>
</dbReference>
<accession>A0A1L8F6Q2</accession>
<evidence type="ECO:0000256" key="3">
    <source>
        <dbReference type="SAM" id="SignalP"/>
    </source>
</evidence>
<name>A0A1L8F6Q2_XENLA</name>
<dbReference type="PANTHER" id="PTHR20859">
    <property type="entry name" value="INTERFERON/INTERLEUKIN RECEPTOR"/>
    <property type="match status" value="1"/>
</dbReference>
<keyword evidence="2" id="KW-1133">Transmembrane helix</keyword>
<dbReference type="GO" id="GO:0005886">
    <property type="term" value="C:plasma membrane"/>
    <property type="evidence" value="ECO:0007669"/>
    <property type="project" value="TreeGrafter"/>
</dbReference>
<dbReference type="PANTHER" id="PTHR20859:SF84">
    <property type="entry name" value="INTERFERON ALPHA_BETA RECEPTOR 2"/>
    <property type="match status" value="1"/>
</dbReference>
<evidence type="ECO:0000256" key="1">
    <source>
        <dbReference type="SAM" id="MobiDB-lite"/>
    </source>
</evidence>
<dbReference type="AlphaFoldDB" id="A0A1L8F6Q2"/>
<keyword evidence="4" id="KW-1185">Reference proteome</keyword>
<proteinExistence type="predicted"/>
<dbReference type="OMA" id="DGKLHMC"/>
<keyword evidence="3" id="KW-0732">Signal</keyword>
<keyword evidence="2" id="KW-0812">Transmembrane</keyword>
<dbReference type="PaxDb" id="8355-A0A1L8F6Q2"/>
<evidence type="ECO:0000313" key="5">
    <source>
        <dbReference type="RefSeq" id="XP_018085133.1"/>
    </source>
</evidence>
<feature type="region of interest" description="Disordered" evidence="1">
    <location>
        <begin position="372"/>
        <end position="415"/>
    </location>
</feature>
<dbReference type="InterPro" id="IPR050650">
    <property type="entry name" value="Type-II_Cytokine-TF_Rcpt"/>
</dbReference>
<feature type="compositionally biased region" description="Acidic residues" evidence="1">
    <location>
        <begin position="381"/>
        <end position="401"/>
    </location>
</feature>
<dbReference type="OrthoDB" id="10031784at2759"/>
<dbReference type="InterPro" id="IPR013783">
    <property type="entry name" value="Ig-like_fold"/>
</dbReference>
<dbReference type="Proteomes" id="UP000186698">
    <property type="component" value="Chromosome 8L"/>
</dbReference>
<dbReference type="RefSeq" id="XP_018085133.1">
    <property type="nucleotide sequence ID" value="XM_018229644.2"/>
</dbReference>
<organism evidence="4 5">
    <name type="scientific">Xenopus laevis</name>
    <name type="common">African clawed frog</name>
    <dbReference type="NCBI Taxonomy" id="8355"/>
    <lineage>
        <taxon>Eukaryota</taxon>
        <taxon>Metazoa</taxon>
        <taxon>Chordata</taxon>
        <taxon>Craniata</taxon>
        <taxon>Vertebrata</taxon>
        <taxon>Euteleostomi</taxon>
        <taxon>Amphibia</taxon>
        <taxon>Batrachia</taxon>
        <taxon>Anura</taxon>
        <taxon>Pipoidea</taxon>
        <taxon>Pipidae</taxon>
        <taxon>Xenopodinae</taxon>
        <taxon>Xenopus</taxon>
        <taxon>Xenopus</taxon>
    </lineage>
</organism>
<keyword evidence="2" id="KW-0472">Membrane</keyword>
<feature type="compositionally biased region" description="Low complexity" evidence="1">
    <location>
        <begin position="315"/>
        <end position="342"/>
    </location>
</feature>